<evidence type="ECO:0000313" key="3">
    <source>
        <dbReference type="EMBL" id="KAH7120933.1"/>
    </source>
</evidence>
<keyword evidence="4" id="KW-1185">Reference proteome</keyword>
<organism evidence="3 4">
    <name type="scientific">Dendryphion nanum</name>
    <dbReference type="NCBI Taxonomy" id="256645"/>
    <lineage>
        <taxon>Eukaryota</taxon>
        <taxon>Fungi</taxon>
        <taxon>Dikarya</taxon>
        <taxon>Ascomycota</taxon>
        <taxon>Pezizomycotina</taxon>
        <taxon>Dothideomycetes</taxon>
        <taxon>Pleosporomycetidae</taxon>
        <taxon>Pleosporales</taxon>
        <taxon>Torulaceae</taxon>
        <taxon>Dendryphion</taxon>
    </lineage>
</organism>
<accession>A0A9P9IGB9</accession>
<evidence type="ECO:0000313" key="4">
    <source>
        <dbReference type="Proteomes" id="UP000700596"/>
    </source>
</evidence>
<proteinExistence type="predicted"/>
<dbReference type="PANTHER" id="PTHR42080">
    <property type="entry name" value="SRR1 DOMAIN-CONTAINING PROTEIN"/>
    <property type="match status" value="1"/>
</dbReference>
<feature type="region of interest" description="Disordered" evidence="1">
    <location>
        <begin position="1"/>
        <end position="20"/>
    </location>
</feature>
<evidence type="ECO:0000256" key="1">
    <source>
        <dbReference type="SAM" id="MobiDB-lite"/>
    </source>
</evidence>
<dbReference type="EMBL" id="JAGMWT010000010">
    <property type="protein sequence ID" value="KAH7120933.1"/>
    <property type="molecule type" value="Genomic_DNA"/>
</dbReference>
<evidence type="ECO:0000259" key="2">
    <source>
        <dbReference type="Pfam" id="PF07985"/>
    </source>
</evidence>
<dbReference type="Proteomes" id="UP000700596">
    <property type="component" value="Unassembled WGS sequence"/>
</dbReference>
<reference evidence="3" key="1">
    <citation type="journal article" date="2021" name="Nat. Commun.">
        <title>Genetic determinants of endophytism in the Arabidopsis root mycobiome.</title>
        <authorList>
            <person name="Mesny F."/>
            <person name="Miyauchi S."/>
            <person name="Thiergart T."/>
            <person name="Pickel B."/>
            <person name="Atanasova L."/>
            <person name="Karlsson M."/>
            <person name="Huettel B."/>
            <person name="Barry K.W."/>
            <person name="Haridas S."/>
            <person name="Chen C."/>
            <person name="Bauer D."/>
            <person name="Andreopoulos W."/>
            <person name="Pangilinan J."/>
            <person name="LaButti K."/>
            <person name="Riley R."/>
            <person name="Lipzen A."/>
            <person name="Clum A."/>
            <person name="Drula E."/>
            <person name="Henrissat B."/>
            <person name="Kohler A."/>
            <person name="Grigoriev I.V."/>
            <person name="Martin F.M."/>
            <person name="Hacquard S."/>
        </authorList>
    </citation>
    <scope>NUCLEOTIDE SEQUENCE</scope>
    <source>
        <strain evidence="3">MPI-CAGE-CH-0243</strain>
    </source>
</reference>
<comment type="caution">
    <text evidence="3">The sequence shown here is derived from an EMBL/GenBank/DDBJ whole genome shotgun (WGS) entry which is preliminary data.</text>
</comment>
<sequence length="241" mass="27200">MEDHYPLRAQRKTKSKPSSREIQQLHALLADVQATYTDSQLSQNMDRLLESHLKSARVPITNMMSLGLGSLFTAKGQTRRIKQLTIFLAIRDSLQRMLRREIEIYAQDPAFTRTDEALLSSLGIHIARTPSGSQLGEAASLIDTSTIIYSPFLTLEAYEQLLLHSRSPVQVLIGDDFNGLLNKWPKHTAERAQVEGVARSAISKYRRRAIGGEGFWITEDQSFPMAMYSIQSHSQEKKAKL</sequence>
<gene>
    <name evidence="3" type="ORF">B0J11DRAFT_438576</name>
</gene>
<name>A0A9P9IGB9_9PLEO</name>
<feature type="domain" description="SRR1-like" evidence="2">
    <location>
        <begin position="49"/>
        <end position="185"/>
    </location>
</feature>
<dbReference type="InterPro" id="IPR012942">
    <property type="entry name" value="SRR1-like"/>
</dbReference>
<dbReference type="Pfam" id="PF07985">
    <property type="entry name" value="SRR1"/>
    <property type="match status" value="1"/>
</dbReference>
<dbReference type="AlphaFoldDB" id="A0A9P9IGB9"/>
<dbReference type="PANTHER" id="PTHR42080:SF1">
    <property type="entry name" value="SRR1-LIKE DOMAIN-CONTAINING PROTEIN"/>
    <property type="match status" value="1"/>
</dbReference>
<dbReference type="OrthoDB" id="5318346at2759"/>
<protein>
    <recommendedName>
        <fullName evidence="2">SRR1-like domain-containing protein</fullName>
    </recommendedName>
</protein>